<dbReference type="SMART" id="SM00357">
    <property type="entry name" value="CSP"/>
    <property type="match status" value="1"/>
</dbReference>
<dbReference type="Pfam" id="PF00313">
    <property type="entry name" value="CSD"/>
    <property type="match status" value="1"/>
</dbReference>
<feature type="domain" description="CSD" evidence="3">
    <location>
        <begin position="1"/>
        <end position="68"/>
    </location>
</feature>
<dbReference type="GO" id="GO:0005829">
    <property type="term" value="C:cytosol"/>
    <property type="evidence" value="ECO:0007669"/>
    <property type="project" value="UniProtKB-ARBA"/>
</dbReference>
<comment type="subcellular location">
    <subcellularLocation>
        <location evidence="1">Cytoplasm</location>
    </subcellularLocation>
</comment>
<dbReference type="Gene3D" id="2.40.50.140">
    <property type="entry name" value="Nucleic acid-binding proteins"/>
    <property type="match status" value="1"/>
</dbReference>
<dbReference type="PROSITE" id="PS51857">
    <property type="entry name" value="CSD_2"/>
    <property type="match status" value="1"/>
</dbReference>
<sequence>MPTGKVKWFSAAKRFGFITPDDGTADVFLHLSKFEEANLPTLESGTALQYSIGSRNGKIFAEGLSIVSKTTARRREASLDNSNQDFESEFEKEWGLRRR</sequence>
<evidence type="ECO:0000313" key="4">
    <source>
        <dbReference type="EMBL" id="EHK79453.1"/>
    </source>
</evidence>
<dbReference type="PANTHER" id="PTHR46565:SF20">
    <property type="entry name" value="COLD SHOCK DOMAIN-CONTAINING PROTEIN 4"/>
    <property type="match status" value="1"/>
</dbReference>
<dbReference type="CDD" id="cd04458">
    <property type="entry name" value="CSP_CDS"/>
    <property type="match status" value="1"/>
</dbReference>
<name>H0FUC2_RHIML</name>
<dbReference type="Proteomes" id="UP000004038">
    <property type="component" value="Unassembled WGS sequence"/>
</dbReference>
<evidence type="ECO:0000256" key="1">
    <source>
        <dbReference type="RuleBase" id="RU000408"/>
    </source>
</evidence>
<dbReference type="InterPro" id="IPR002059">
    <property type="entry name" value="CSP_DNA-bd"/>
</dbReference>
<evidence type="ECO:0000259" key="3">
    <source>
        <dbReference type="PROSITE" id="PS51857"/>
    </source>
</evidence>
<dbReference type="GO" id="GO:0003676">
    <property type="term" value="F:nucleic acid binding"/>
    <property type="evidence" value="ECO:0007669"/>
    <property type="project" value="InterPro"/>
</dbReference>
<feature type="compositionally biased region" description="Basic and acidic residues" evidence="2">
    <location>
        <begin position="89"/>
        <end position="99"/>
    </location>
</feature>
<evidence type="ECO:0000313" key="5">
    <source>
        <dbReference type="Proteomes" id="UP000004038"/>
    </source>
</evidence>
<accession>H0FUC2</accession>
<dbReference type="PANTHER" id="PTHR46565">
    <property type="entry name" value="COLD SHOCK DOMAIN PROTEIN 2"/>
    <property type="match status" value="1"/>
</dbReference>
<dbReference type="InterPro" id="IPR012340">
    <property type="entry name" value="NA-bd_OB-fold"/>
</dbReference>
<evidence type="ECO:0000256" key="2">
    <source>
        <dbReference type="SAM" id="MobiDB-lite"/>
    </source>
</evidence>
<feature type="region of interest" description="Disordered" evidence="2">
    <location>
        <begin position="75"/>
        <end position="99"/>
    </location>
</feature>
<gene>
    <name evidence="4" type="ORF">SM0020_03775</name>
</gene>
<dbReference type="AlphaFoldDB" id="H0FUC2"/>
<dbReference type="InterPro" id="IPR011129">
    <property type="entry name" value="CSD"/>
</dbReference>
<dbReference type="InterPro" id="IPR019844">
    <property type="entry name" value="CSD_CS"/>
</dbReference>
<protein>
    <submittedName>
        <fullName evidence="4">CspA-like protein</fullName>
    </submittedName>
</protein>
<dbReference type="PATRIC" id="fig|1107881.3.peg.753"/>
<proteinExistence type="predicted"/>
<dbReference type="RefSeq" id="WP_003526135.1">
    <property type="nucleotide sequence ID" value="NZ_AGVV01000004.1"/>
</dbReference>
<dbReference type="PROSITE" id="PS00352">
    <property type="entry name" value="CSD_1"/>
    <property type="match status" value="1"/>
</dbReference>
<reference evidence="4 5" key="1">
    <citation type="journal article" date="2012" name="J. Bacteriol.">
        <title>Draft Genome Sequence of Sinorhizobium meliloti CCNWSX0020, a Nitrogen-Fixing Symbiont with Copper Tolerance Capability Isolated from Lead-Zinc Mine Tailings.</title>
        <authorList>
            <person name="Li Z."/>
            <person name="Ma Z."/>
            <person name="Hao X."/>
            <person name="Wei G."/>
        </authorList>
    </citation>
    <scope>NUCLEOTIDE SEQUENCE [LARGE SCALE GENOMIC DNA]</scope>
    <source>
        <strain evidence="4 5">CCNWSX0020</strain>
    </source>
</reference>
<dbReference type="EMBL" id="AGVV01000004">
    <property type="protein sequence ID" value="EHK79453.1"/>
    <property type="molecule type" value="Genomic_DNA"/>
</dbReference>
<dbReference type="SUPFAM" id="SSF50249">
    <property type="entry name" value="Nucleic acid-binding proteins"/>
    <property type="match status" value="1"/>
</dbReference>
<organism evidence="4 5">
    <name type="scientific">Sinorhizobium meliloti CCNWSX0020</name>
    <dbReference type="NCBI Taxonomy" id="1107881"/>
    <lineage>
        <taxon>Bacteria</taxon>
        <taxon>Pseudomonadati</taxon>
        <taxon>Pseudomonadota</taxon>
        <taxon>Alphaproteobacteria</taxon>
        <taxon>Hyphomicrobiales</taxon>
        <taxon>Rhizobiaceae</taxon>
        <taxon>Sinorhizobium/Ensifer group</taxon>
        <taxon>Sinorhizobium</taxon>
    </lineage>
</organism>